<reference evidence="1 2" key="1">
    <citation type="submission" date="2016-11" db="EMBL/GenBank/DDBJ databases">
        <title>Genomic analysis of Caldithrix abyssi and proposal of a novel bacterial phylum Caldithrichaeota.</title>
        <authorList>
            <person name="Kublanov I."/>
            <person name="Sigalova O."/>
            <person name="Gavrilov S."/>
            <person name="Lebedinsky A."/>
            <person name="Ivanova N."/>
            <person name="Daum C."/>
            <person name="Reddy T."/>
            <person name="Klenk H.P."/>
            <person name="Goker M."/>
            <person name="Reva O."/>
            <person name="Miroshnichenko M."/>
            <person name="Kyprides N."/>
            <person name="Woyke T."/>
            <person name="Gelfand M."/>
        </authorList>
    </citation>
    <scope>NUCLEOTIDE SEQUENCE [LARGE SCALE GENOMIC DNA]</scope>
    <source>
        <strain evidence="1 2">LF13</strain>
    </source>
</reference>
<sequence>MLSVAEATVGYEGAFFDGATTFYFAQGRVSISLPERSRREHFFCEDPPNLRGKRITIQNLFAVDLIIDF</sequence>
<dbReference type="Proteomes" id="UP000183868">
    <property type="component" value="Chromosome"/>
</dbReference>
<accession>A0A1J1C4S8</accession>
<evidence type="ECO:0000313" key="2">
    <source>
        <dbReference type="Proteomes" id="UP000183868"/>
    </source>
</evidence>
<gene>
    <name evidence="1" type="ORF">Cabys_823</name>
</gene>
<dbReference type="KEGG" id="caby:Cabys_823"/>
<proteinExistence type="predicted"/>
<dbReference type="EMBL" id="CP018099">
    <property type="protein sequence ID" value="APF17574.1"/>
    <property type="molecule type" value="Genomic_DNA"/>
</dbReference>
<dbReference type="RefSeq" id="WP_044281179.1">
    <property type="nucleotide sequence ID" value="NZ_CP018099.1"/>
</dbReference>
<name>A0A1J1C4S8_CALAY</name>
<dbReference type="AlphaFoldDB" id="A0A1J1C4S8"/>
<organism evidence="1 2">
    <name type="scientific">Caldithrix abyssi DSM 13497</name>
    <dbReference type="NCBI Taxonomy" id="880073"/>
    <lineage>
        <taxon>Bacteria</taxon>
        <taxon>Pseudomonadati</taxon>
        <taxon>Calditrichota</taxon>
        <taxon>Calditrichia</taxon>
        <taxon>Calditrichales</taxon>
        <taxon>Calditrichaceae</taxon>
        <taxon>Caldithrix</taxon>
    </lineage>
</organism>
<evidence type="ECO:0000313" key="1">
    <source>
        <dbReference type="EMBL" id="APF17574.1"/>
    </source>
</evidence>
<protein>
    <submittedName>
        <fullName evidence="1">Uncharacterized protein</fullName>
    </submittedName>
</protein>